<protein>
    <recommendedName>
        <fullName evidence="1">HAT C-terminal dimerisation domain-containing protein</fullName>
    </recommendedName>
</protein>
<dbReference type="EMBL" id="VYZN01001095">
    <property type="protein sequence ID" value="KAE9522526.1"/>
    <property type="molecule type" value="Genomic_DNA"/>
</dbReference>
<dbReference type="GO" id="GO:0046983">
    <property type="term" value="F:protein dimerization activity"/>
    <property type="evidence" value="ECO:0007669"/>
    <property type="project" value="InterPro"/>
</dbReference>
<dbReference type="GO" id="GO:0006357">
    <property type="term" value="P:regulation of transcription by RNA polymerase II"/>
    <property type="evidence" value="ECO:0007669"/>
    <property type="project" value="TreeGrafter"/>
</dbReference>
<accession>A0A6G0SVX8</accession>
<organism evidence="2 3">
    <name type="scientific">Aphis glycines</name>
    <name type="common">Soybean aphid</name>
    <dbReference type="NCBI Taxonomy" id="307491"/>
    <lineage>
        <taxon>Eukaryota</taxon>
        <taxon>Metazoa</taxon>
        <taxon>Ecdysozoa</taxon>
        <taxon>Arthropoda</taxon>
        <taxon>Hexapoda</taxon>
        <taxon>Insecta</taxon>
        <taxon>Pterygota</taxon>
        <taxon>Neoptera</taxon>
        <taxon>Paraneoptera</taxon>
        <taxon>Hemiptera</taxon>
        <taxon>Sternorrhyncha</taxon>
        <taxon>Aphidomorpha</taxon>
        <taxon>Aphidoidea</taxon>
        <taxon>Aphididae</taxon>
        <taxon>Aphidini</taxon>
        <taxon>Aphis</taxon>
        <taxon>Aphis</taxon>
    </lineage>
</organism>
<dbReference type="PANTHER" id="PTHR46169">
    <property type="entry name" value="DNA REPLICATION-RELATED ELEMENT FACTOR, ISOFORM A"/>
    <property type="match status" value="1"/>
</dbReference>
<dbReference type="OrthoDB" id="6614444at2759"/>
<proteinExistence type="predicted"/>
<gene>
    <name evidence="2" type="ORF">AGLY_017073</name>
</gene>
<name>A0A6G0SVX8_APHGL</name>
<dbReference type="InterPro" id="IPR012337">
    <property type="entry name" value="RNaseH-like_sf"/>
</dbReference>
<dbReference type="SUPFAM" id="SSF53098">
    <property type="entry name" value="Ribonuclease H-like"/>
    <property type="match status" value="1"/>
</dbReference>
<reference evidence="2 3" key="1">
    <citation type="submission" date="2019-08" db="EMBL/GenBank/DDBJ databases">
        <title>The genome of the soybean aphid Biotype 1, its phylome, world population structure and adaptation to the North American continent.</title>
        <authorList>
            <person name="Giordano R."/>
            <person name="Donthu R.K."/>
            <person name="Hernandez A.G."/>
            <person name="Wright C.L."/>
            <person name="Zimin A.V."/>
        </authorList>
    </citation>
    <scope>NUCLEOTIDE SEQUENCE [LARGE SCALE GENOMIC DNA]</scope>
    <source>
        <tissue evidence="2">Whole aphids</tissue>
    </source>
</reference>
<dbReference type="AlphaFoldDB" id="A0A6G0SVX8"/>
<evidence type="ECO:0000313" key="2">
    <source>
        <dbReference type="EMBL" id="KAE9522526.1"/>
    </source>
</evidence>
<evidence type="ECO:0000313" key="3">
    <source>
        <dbReference type="Proteomes" id="UP000475862"/>
    </source>
</evidence>
<dbReference type="InterPro" id="IPR008906">
    <property type="entry name" value="HATC_C_dom"/>
</dbReference>
<dbReference type="GO" id="GO:0005634">
    <property type="term" value="C:nucleus"/>
    <property type="evidence" value="ECO:0007669"/>
    <property type="project" value="TreeGrafter"/>
</dbReference>
<keyword evidence="3" id="KW-1185">Reference proteome</keyword>
<sequence>MVCTKDIEEITEIITVLRPLEAATKELCGEQYVSSSMVIPIVHILQTKIDEATTSQILSTQLKNALKFEFSLSKMLTKISEEIKSYEETSESSSDSSNATHEYAVGRLTDGPLLLWNDMSTVYSTLSKVALKYLSTVATSVPSERLFSKAGLIMNQQRNRLTNEKLNMLLFLQSVDERF</sequence>
<feature type="domain" description="HAT C-terminal dimerisation" evidence="1">
    <location>
        <begin position="112"/>
        <end position="174"/>
    </location>
</feature>
<dbReference type="Proteomes" id="UP000475862">
    <property type="component" value="Unassembled WGS sequence"/>
</dbReference>
<dbReference type="Pfam" id="PF05699">
    <property type="entry name" value="Dimer_Tnp_hAT"/>
    <property type="match status" value="1"/>
</dbReference>
<comment type="caution">
    <text evidence="2">The sequence shown here is derived from an EMBL/GenBank/DDBJ whole genome shotgun (WGS) entry which is preliminary data.</text>
</comment>
<dbReference type="InterPro" id="IPR052717">
    <property type="entry name" value="Vacuolar_transposase_reg"/>
</dbReference>
<dbReference type="PANTHER" id="PTHR46169:SF15">
    <property type="entry name" value="INNER CENTROMERE PROTEIN A-LIKE ISOFORM X1-RELATED"/>
    <property type="match status" value="1"/>
</dbReference>
<evidence type="ECO:0000259" key="1">
    <source>
        <dbReference type="Pfam" id="PF05699"/>
    </source>
</evidence>